<feature type="region of interest" description="Disordered" evidence="1">
    <location>
        <begin position="1"/>
        <end position="36"/>
    </location>
</feature>
<evidence type="ECO:0000313" key="3">
    <source>
        <dbReference type="Proteomes" id="UP000827724"/>
    </source>
</evidence>
<name>A0A9P8TRJ4_9HYPO</name>
<dbReference type="Proteomes" id="UP000827724">
    <property type="component" value="Unassembled WGS sequence"/>
</dbReference>
<dbReference type="AlphaFoldDB" id="A0A9P8TRJ4"/>
<comment type="caution">
    <text evidence="2">The sequence shown here is derived from an EMBL/GenBank/DDBJ whole genome shotgun (WGS) entry which is preliminary data.</text>
</comment>
<evidence type="ECO:0000313" key="2">
    <source>
        <dbReference type="EMBL" id="KAH6603981.1"/>
    </source>
</evidence>
<dbReference type="EMBL" id="JAIWOZ010000006">
    <property type="protein sequence ID" value="KAH6603981.1"/>
    <property type="molecule type" value="Genomic_DNA"/>
</dbReference>
<feature type="compositionally biased region" description="Basic and acidic residues" evidence="1">
    <location>
        <begin position="87"/>
        <end position="97"/>
    </location>
</feature>
<proteinExistence type="predicted"/>
<evidence type="ECO:0000256" key="1">
    <source>
        <dbReference type="SAM" id="MobiDB-lite"/>
    </source>
</evidence>
<protein>
    <submittedName>
        <fullName evidence="2">Uncharacterized protein</fullName>
    </submittedName>
</protein>
<gene>
    <name evidence="2" type="ORF">Trco_007427</name>
</gene>
<organism evidence="2 3">
    <name type="scientific">Trichoderma cornu-damae</name>
    <dbReference type="NCBI Taxonomy" id="654480"/>
    <lineage>
        <taxon>Eukaryota</taxon>
        <taxon>Fungi</taxon>
        <taxon>Dikarya</taxon>
        <taxon>Ascomycota</taxon>
        <taxon>Pezizomycotina</taxon>
        <taxon>Sordariomycetes</taxon>
        <taxon>Hypocreomycetidae</taxon>
        <taxon>Hypocreales</taxon>
        <taxon>Hypocreaceae</taxon>
        <taxon>Trichoderma</taxon>
    </lineage>
</organism>
<reference evidence="2" key="1">
    <citation type="submission" date="2021-08" db="EMBL/GenBank/DDBJ databases">
        <title>Chromosome-Level Trichoderma cornu-damae using Hi-C Data.</title>
        <authorList>
            <person name="Kim C.S."/>
        </authorList>
    </citation>
    <scope>NUCLEOTIDE SEQUENCE</scope>
    <source>
        <strain evidence="2">KA19-0412C</strain>
    </source>
</reference>
<accession>A0A9P8TRJ4</accession>
<feature type="region of interest" description="Disordered" evidence="1">
    <location>
        <begin position="84"/>
        <end position="109"/>
    </location>
</feature>
<sequence length="109" mass="11824">MGRPRAKKVASGDSVRRLSASTEPNEDAISKSTTPGAVVTDTETAVLIAETLAAEVETGKPLVPEPKQTEDSWMPLFDELGQLNETEANHESEHAEQPEEESMEFLSTI</sequence>
<keyword evidence="3" id="KW-1185">Reference proteome</keyword>